<dbReference type="SUPFAM" id="SSF52047">
    <property type="entry name" value="RNI-like"/>
    <property type="match status" value="1"/>
</dbReference>
<protein>
    <recommendedName>
        <fullName evidence="3">F-box domain-containing protein</fullName>
    </recommendedName>
</protein>
<dbReference type="OrthoDB" id="3187188at2759"/>
<reference evidence="1 2" key="1">
    <citation type="submission" date="2019-02" db="EMBL/GenBank/DDBJ databases">
        <title>Genome sequencing of the rare red list fungi Hericium alpestre (H. flagellum).</title>
        <authorList>
            <person name="Buettner E."/>
            <person name="Kellner H."/>
        </authorList>
    </citation>
    <scope>NUCLEOTIDE SEQUENCE [LARGE SCALE GENOMIC DNA]</scope>
    <source>
        <strain evidence="1 2">DSM 108284</strain>
    </source>
</reference>
<sequence>MSLACLALVNKQWLQAARDVLYSHVHLGSSERSVRKTIESLLRTLSGSPALAKIVRAIDFGSFYMEEGETKGLAKVIKLCDNLCEVRLNGWNSYELKDLVDALKSKKRLQVLDISHSSLSDRDCGCFCYLPEFLEMLQGWPELRSATIWMDTVDYDNSGFSSDAGEEAPTAVKVIPGACPELRRFNWLSGCLEQRHLAAISQIAPSLSEFQLKEGSTMTRQDLLVPLQLWAPHLTHFGLNFYEQVATWYVPDDDMEPIDRHLDDIISDMPLLRILDISSMFLKPATLSHGFPALTILDYRISAEELDEFISILSDPNAMPSLCELSLGPRVSQDELDSDLLDKMRTLCRSRGITLRGQFYREMLDWGISI</sequence>
<dbReference type="Proteomes" id="UP000298061">
    <property type="component" value="Unassembled WGS sequence"/>
</dbReference>
<evidence type="ECO:0000313" key="1">
    <source>
        <dbReference type="EMBL" id="TFY82444.1"/>
    </source>
</evidence>
<dbReference type="AlphaFoldDB" id="A0A4Z0A850"/>
<dbReference type="Gene3D" id="3.80.10.10">
    <property type="entry name" value="Ribonuclease Inhibitor"/>
    <property type="match status" value="1"/>
</dbReference>
<gene>
    <name evidence="1" type="ORF">EWM64_g1567</name>
</gene>
<name>A0A4Z0A850_9AGAM</name>
<comment type="caution">
    <text evidence="1">The sequence shown here is derived from an EMBL/GenBank/DDBJ whole genome shotgun (WGS) entry which is preliminary data.</text>
</comment>
<evidence type="ECO:0008006" key="3">
    <source>
        <dbReference type="Google" id="ProtNLM"/>
    </source>
</evidence>
<proteinExistence type="predicted"/>
<dbReference type="EMBL" id="SFCI01000108">
    <property type="protein sequence ID" value="TFY82444.1"/>
    <property type="molecule type" value="Genomic_DNA"/>
</dbReference>
<accession>A0A4Z0A850</accession>
<dbReference type="InterPro" id="IPR032675">
    <property type="entry name" value="LRR_dom_sf"/>
</dbReference>
<evidence type="ECO:0000313" key="2">
    <source>
        <dbReference type="Proteomes" id="UP000298061"/>
    </source>
</evidence>
<organism evidence="1 2">
    <name type="scientific">Hericium alpestre</name>
    <dbReference type="NCBI Taxonomy" id="135208"/>
    <lineage>
        <taxon>Eukaryota</taxon>
        <taxon>Fungi</taxon>
        <taxon>Dikarya</taxon>
        <taxon>Basidiomycota</taxon>
        <taxon>Agaricomycotina</taxon>
        <taxon>Agaricomycetes</taxon>
        <taxon>Russulales</taxon>
        <taxon>Hericiaceae</taxon>
        <taxon>Hericium</taxon>
    </lineage>
</organism>
<keyword evidence="2" id="KW-1185">Reference proteome</keyword>